<organism evidence="1 2">
    <name type="scientific">Janthinobacterium psychrotolerans</name>
    <dbReference type="NCBI Taxonomy" id="1747903"/>
    <lineage>
        <taxon>Bacteria</taxon>
        <taxon>Pseudomonadati</taxon>
        <taxon>Pseudomonadota</taxon>
        <taxon>Betaproteobacteria</taxon>
        <taxon>Burkholderiales</taxon>
        <taxon>Oxalobacteraceae</taxon>
        <taxon>Janthinobacterium</taxon>
    </lineage>
</organism>
<evidence type="ECO:0000313" key="1">
    <source>
        <dbReference type="EMBL" id="OBV41086.1"/>
    </source>
</evidence>
<dbReference type="STRING" id="1747903.ASR47_10245"/>
<proteinExistence type="predicted"/>
<protein>
    <submittedName>
        <fullName evidence="1">Uncharacterized protein</fullName>
    </submittedName>
</protein>
<accession>A0A1A7C572</accession>
<keyword evidence="2" id="KW-1185">Reference proteome</keyword>
<name>A0A1A7C572_9BURK</name>
<evidence type="ECO:0000313" key="2">
    <source>
        <dbReference type="Proteomes" id="UP000092713"/>
    </source>
</evidence>
<sequence length="445" mass="48612">MLLAACSPYTEPPEGPYAGVLKRGESVTEATPAGPFTALSIMYRQGGGFLTSTQIASMRLLYRDRVLIKQAEDLTRWDGLEPPVYFAEVFENYDRVLQIAYERDGKAVVENLPLAVQYRATKAYPHGFPMAPGLLYFPGDMRPGFLLRALPVKTTVVPQTLADQYNLYANTLAAISPDGAAFALVDSHEAPSMVMVVDADGGRRDAIALPRTYLPEALDEHVNPYVRIWEWARTTLAWYKNGAGKWEVRPVAAAGAPANAVEELFLDDRTGYTQCFAASNARCLPAWRRANAAQLQQTFGKDYAPPFAYVPPAAARAFGANVSLLLLSAQGGGGTGAAYSAYVDGAQEAVVAQLAARLESRHIAFVRADQCPRRTDYRGRCEALLAEKLGHTESVGRELEQLIMSMEEQPGVLFVLPTMAVAVRPRPEGGSIIQTMLRADFSRKD</sequence>
<gene>
    <name evidence="1" type="ORF">ASR47_10245</name>
</gene>
<dbReference type="Proteomes" id="UP000092713">
    <property type="component" value="Unassembled WGS sequence"/>
</dbReference>
<reference evidence="1 2" key="1">
    <citation type="submission" date="2016-04" db="EMBL/GenBank/DDBJ databases">
        <title>Draft genome sequence of Janthinobacterium psychrotolerans sp. nov., isolated from freshwater sediments in Denmark.</title>
        <authorList>
            <person name="Gong X."/>
            <person name="Skrivergaard S."/>
            <person name="Korsgaard B.S."/>
            <person name="Schreiber L."/>
            <person name="Marshall I.P."/>
            <person name="Finster K."/>
            <person name="Schramm A."/>
        </authorList>
    </citation>
    <scope>NUCLEOTIDE SEQUENCE [LARGE SCALE GENOMIC DNA]</scope>
    <source>
        <strain evidence="1 2">S3-2</strain>
    </source>
</reference>
<comment type="caution">
    <text evidence="1">The sequence shown here is derived from an EMBL/GenBank/DDBJ whole genome shotgun (WGS) entry which is preliminary data.</text>
</comment>
<dbReference type="AlphaFoldDB" id="A0A1A7C572"/>
<dbReference type="EMBL" id="LOCQ01000039">
    <property type="protein sequence ID" value="OBV41086.1"/>
    <property type="molecule type" value="Genomic_DNA"/>
</dbReference>